<feature type="domain" description="HMA" evidence="4">
    <location>
        <begin position="2"/>
        <end position="68"/>
    </location>
</feature>
<dbReference type="EMBL" id="JAGGKN010000006">
    <property type="protein sequence ID" value="MBP1952761.1"/>
    <property type="molecule type" value="Genomic_DNA"/>
</dbReference>
<evidence type="ECO:0000313" key="5">
    <source>
        <dbReference type="EMBL" id="MBP1952761.1"/>
    </source>
</evidence>
<dbReference type="AlphaFoldDB" id="A0A1G8YAP7"/>
<reference evidence="5 8" key="3">
    <citation type="submission" date="2021-03" db="EMBL/GenBank/DDBJ databases">
        <title>Genomic Encyclopedia of Type Strains, Phase IV (KMG-IV): sequencing the most valuable type-strain genomes for metagenomic binning, comparative biology and taxonomic classification.</title>
        <authorList>
            <person name="Goeker M."/>
        </authorList>
    </citation>
    <scope>NUCLEOTIDE SEQUENCE [LARGE SCALE GENOMIC DNA]</scope>
    <source>
        <strain evidence="5 8">DSM 22420</strain>
    </source>
</reference>
<name>A0A1G8YAP7_9STAP</name>
<dbReference type="InterPro" id="IPR006121">
    <property type="entry name" value="HMA_dom"/>
</dbReference>
<dbReference type="EMBL" id="FNFI01000004">
    <property type="protein sequence ID" value="SDJ99922.1"/>
    <property type="molecule type" value="Genomic_DNA"/>
</dbReference>
<dbReference type="InterPro" id="IPR036163">
    <property type="entry name" value="HMA_dom_sf"/>
</dbReference>
<evidence type="ECO:0000313" key="6">
    <source>
        <dbReference type="EMBL" id="SDJ99922.1"/>
    </source>
</evidence>
<evidence type="ECO:0000256" key="3">
    <source>
        <dbReference type="ARBA" id="ARBA00023008"/>
    </source>
</evidence>
<evidence type="ECO:0000256" key="2">
    <source>
        <dbReference type="ARBA" id="ARBA00022723"/>
    </source>
</evidence>
<dbReference type="PANTHER" id="PTHR46594">
    <property type="entry name" value="P-TYPE CATION-TRANSPORTING ATPASE"/>
    <property type="match status" value="1"/>
</dbReference>
<dbReference type="Proteomes" id="UP000242700">
    <property type="component" value="Unassembled WGS sequence"/>
</dbReference>
<sequence>MSKVTLNVEGMSCGACVNKVEGSVSQLNGVESVKAQIPEGKVDVTFNDSTINLADIKGAIQNTGYEIKEDIDKEDGSACSCCS</sequence>
<dbReference type="SUPFAM" id="SSF55008">
    <property type="entry name" value="HMA, heavy metal-associated domain"/>
    <property type="match status" value="1"/>
</dbReference>
<dbReference type="GO" id="GO:0005507">
    <property type="term" value="F:copper ion binding"/>
    <property type="evidence" value="ECO:0007669"/>
    <property type="project" value="InterPro"/>
</dbReference>
<accession>A0A1G8YAP7</accession>
<dbReference type="STRING" id="586411.SAMN05216187_10453"/>
<gene>
    <name evidence="5" type="ORF">J2Z27_001842</name>
    <name evidence="6" type="ORF">SAMN05216187_10453</name>
</gene>
<organism evidence="6 7">
    <name type="scientific">Jeotgalicoccus aerolatus</name>
    <dbReference type="NCBI Taxonomy" id="709510"/>
    <lineage>
        <taxon>Bacteria</taxon>
        <taxon>Bacillati</taxon>
        <taxon>Bacillota</taxon>
        <taxon>Bacilli</taxon>
        <taxon>Bacillales</taxon>
        <taxon>Staphylococcaceae</taxon>
        <taxon>Jeotgalicoccus</taxon>
    </lineage>
</organism>
<keyword evidence="2" id="KW-0479">Metal-binding</keyword>
<proteinExistence type="predicted"/>
<dbReference type="NCBIfam" id="TIGR00003">
    <property type="entry name" value="copper ion binding protein"/>
    <property type="match status" value="1"/>
</dbReference>
<keyword evidence="3" id="KW-0186">Copper</keyword>
<evidence type="ECO:0000313" key="8">
    <source>
        <dbReference type="Proteomes" id="UP001519348"/>
    </source>
</evidence>
<dbReference type="PANTHER" id="PTHR46594:SF4">
    <property type="entry name" value="P-TYPE CATION-TRANSPORTING ATPASE"/>
    <property type="match status" value="1"/>
</dbReference>
<protein>
    <recommendedName>
        <fullName evidence="1">Copper chaperone CopZ</fullName>
    </recommendedName>
</protein>
<keyword evidence="8" id="KW-1185">Reference proteome</keyword>
<reference evidence="7" key="2">
    <citation type="submission" date="2016-10" db="EMBL/GenBank/DDBJ databases">
        <authorList>
            <person name="Varghese N."/>
            <person name="Submissions S."/>
        </authorList>
    </citation>
    <scope>NUCLEOTIDE SEQUENCE [LARGE SCALE GENOMIC DNA]</scope>
    <source>
        <strain evidence="7">CGMCC 1.8911</strain>
    </source>
</reference>
<dbReference type="Pfam" id="PF00403">
    <property type="entry name" value="HMA"/>
    <property type="match status" value="1"/>
</dbReference>
<dbReference type="CDD" id="cd00371">
    <property type="entry name" value="HMA"/>
    <property type="match status" value="1"/>
</dbReference>
<evidence type="ECO:0000259" key="4">
    <source>
        <dbReference type="PROSITE" id="PS50846"/>
    </source>
</evidence>
<dbReference type="OrthoDB" id="9813965at2"/>
<dbReference type="Proteomes" id="UP001519348">
    <property type="component" value="Unassembled WGS sequence"/>
</dbReference>
<dbReference type="Gene3D" id="3.30.70.100">
    <property type="match status" value="1"/>
</dbReference>
<evidence type="ECO:0000313" key="7">
    <source>
        <dbReference type="Proteomes" id="UP000242700"/>
    </source>
</evidence>
<dbReference type="FunFam" id="3.30.70.100:FF:000005">
    <property type="entry name" value="Copper-exporting P-type ATPase A"/>
    <property type="match status" value="1"/>
</dbReference>
<evidence type="ECO:0000256" key="1">
    <source>
        <dbReference type="ARBA" id="ARBA00015313"/>
    </source>
</evidence>
<reference evidence="6" key="1">
    <citation type="submission" date="2016-10" db="EMBL/GenBank/DDBJ databases">
        <authorList>
            <person name="de Groot N.N."/>
        </authorList>
    </citation>
    <scope>NUCLEOTIDE SEQUENCE [LARGE SCALE GENOMIC DNA]</scope>
    <source>
        <strain evidence="6">CGMCC 1.8911</strain>
    </source>
</reference>
<dbReference type="InterPro" id="IPR006122">
    <property type="entry name" value="HMA_Cu_ion-bd"/>
</dbReference>
<dbReference type="PROSITE" id="PS50846">
    <property type="entry name" value="HMA_2"/>
    <property type="match status" value="1"/>
</dbReference>
<dbReference type="RefSeq" id="WP_051239034.1">
    <property type="nucleotide sequence ID" value="NZ_BMCN01000004.1"/>
</dbReference>